<dbReference type="EMBL" id="FZNS01000001">
    <property type="protein sequence ID" value="SNR33792.1"/>
    <property type="molecule type" value="Genomic_DNA"/>
</dbReference>
<accession>A0A238VHB2</accession>
<dbReference type="Pfam" id="PF00117">
    <property type="entry name" value="GATase"/>
    <property type="match status" value="1"/>
</dbReference>
<dbReference type="AlphaFoldDB" id="A0A238VHB2"/>
<dbReference type="PRINTS" id="PR00096">
    <property type="entry name" value="GATASE"/>
</dbReference>
<proteinExistence type="predicted"/>
<dbReference type="InterPro" id="IPR006221">
    <property type="entry name" value="TrpG/PapA_dom"/>
</dbReference>
<dbReference type="PRINTS" id="PR00099">
    <property type="entry name" value="CPSGATASE"/>
</dbReference>
<keyword evidence="4" id="KW-1185">Reference proteome</keyword>
<gene>
    <name evidence="3" type="ORF">SAMN06269173_101679</name>
</gene>
<dbReference type="PRINTS" id="PR00097">
    <property type="entry name" value="ANTSNTHASEII"/>
</dbReference>
<dbReference type="CDD" id="cd01743">
    <property type="entry name" value="GATase1_Anthranilate_Synthase"/>
    <property type="match status" value="1"/>
</dbReference>
<dbReference type="SUPFAM" id="SSF52317">
    <property type="entry name" value="Class I glutamine amidotransferase-like"/>
    <property type="match status" value="1"/>
</dbReference>
<dbReference type="InterPro" id="IPR017926">
    <property type="entry name" value="GATASE"/>
</dbReference>
<dbReference type="FunFam" id="3.40.50.880:FF:000003">
    <property type="entry name" value="Anthranilate synthase component II"/>
    <property type="match status" value="1"/>
</dbReference>
<dbReference type="InterPro" id="IPR029062">
    <property type="entry name" value="Class_I_gatase-like"/>
</dbReference>
<protein>
    <submittedName>
        <fullName evidence="3">Anthranilate synthase, component II</fullName>
    </submittedName>
</protein>
<evidence type="ECO:0000313" key="3">
    <source>
        <dbReference type="EMBL" id="SNR33792.1"/>
    </source>
</evidence>
<reference evidence="4" key="1">
    <citation type="submission" date="2017-06" db="EMBL/GenBank/DDBJ databases">
        <authorList>
            <person name="Varghese N."/>
            <person name="Submissions S."/>
        </authorList>
    </citation>
    <scope>NUCLEOTIDE SEQUENCE [LARGE SCALE GENOMIC DNA]</scope>
    <source>
        <strain evidence="4">DSM 28041</strain>
    </source>
</reference>
<dbReference type="Proteomes" id="UP000198310">
    <property type="component" value="Unassembled WGS sequence"/>
</dbReference>
<dbReference type="NCBIfam" id="TIGR00566">
    <property type="entry name" value="trpG_papA"/>
    <property type="match status" value="1"/>
</dbReference>
<dbReference type="PANTHER" id="PTHR43418:SF4">
    <property type="entry name" value="MULTIFUNCTIONAL TRYPTOPHAN BIOSYNTHESIS PROTEIN"/>
    <property type="match status" value="1"/>
</dbReference>
<dbReference type="GO" id="GO:0005829">
    <property type="term" value="C:cytosol"/>
    <property type="evidence" value="ECO:0007669"/>
    <property type="project" value="TreeGrafter"/>
</dbReference>
<evidence type="ECO:0000256" key="1">
    <source>
        <dbReference type="ARBA" id="ARBA00022962"/>
    </source>
</evidence>
<dbReference type="GO" id="GO:0004049">
    <property type="term" value="F:anthranilate synthase activity"/>
    <property type="evidence" value="ECO:0007669"/>
    <property type="project" value="TreeGrafter"/>
</dbReference>
<feature type="domain" description="Glutamine amidotransferase" evidence="2">
    <location>
        <begin position="4"/>
        <end position="187"/>
    </location>
</feature>
<dbReference type="Gene3D" id="3.40.50.880">
    <property type="match status" value="1"/>
</dbReference>
<keyword evidence="1" id="KW-0315">Glutamine amidotransferase</keyword>
<sequence>MKILVLDNYDSFTYNLVHLLRELGHGENLDVIRNDKLTLEDVDKYDALLLSPGPGVPTEAGLMPEIIKRYAPTKRILGVCLGHQGLAESFGGELYNLPAVLHGIATDAEVTAEDRLFAGLPTQFRVGRYHSWSIRPESVPSELEVTARDADGEVLAFRHREYDVRGVQFHPESILTEHGTQMLRNWLA</sequence>
<evidence type="ECO:0000313" key="4">
    <source>
        <dbReference type="Proteomes" id="UP000198310"/>
    </source>
</evidence>
<dbReference type="PANTHER" id="PTHR43418">
    <property type="entry name" value="MULTIFUNCTIONAL TRYPTOPHAN BIOSYNTHESIS PROTEIN-RELATED"/>
    <property type="match status" value="1"/>
</dbReference>
<organism evidence="3 4">
    <name type="scientific">Hymenobacter mucosus</name>
    <dbReference type="NCBI Taxonomy" id="1411120"/>
    <lineage>
        <taxon>Bacteria</taxon>
        <taxon>Pseudomonadati</taxon>
        <taxon>Bacteroidota</taxon>
        <taxon>Cytophagia</taxon>
        <taxon>Cytophagales</taxon>
        <taxon>Hymenobacteraceae</taxon>
        <taxon>Hymenobacter</taxon>
    </lineage>
</organism>
<dbReference type="InterPro" id="IPR050472">
    <property type="entry name" value="Anth_synth/Amidotransfase"/>
</dbReference>
<dbReference type="PROSITE" id="PS51273">
    <property type="entry name" value="GATASE_TYPE_1"/>
    <property type="match status" value="1"/>
</dbReference>
<name>A0A238VHB2_9BACT</name>
<dbReference type="GO" id="GO:0000162">
    <property type="term" value="P:L-tryptophan biosynthetic process"/>
    <property type="evidence" value="ECO:0007669"/>
    <property type="project" value="TreeGrafter"/>
</dbReference>
<dbReference type="RefSeq" id="WP_045687157.1">
    <property type="nucleotide sequence ID" value="NZ_FZNS01000001.1"/>
</dbReference>
<evidence type="ECO:0000259" key="2">
    <source>
        <dbReference type="Pfam" id="PF00117"/>
    </source>
</evidence>